<dbReference type="AlphaFoldDB" id="A0A6G4X561"/>
<protein>
    <recommendedName>
        <fullName evidence="3">Head-to-tail adaptor</fullName>
    </recommendedName>
</protein>
<name>A0A6G4X561_9ACTN</name>
<accession>A0A6G4X561</accession>
<sequence>MPDEVLDGPCGPWPLDTSCCPGWPEDPADWSPEQQAAAQIATEVLWRLVAGRYGLCEELIRPCRRGCDEPSPYSGSLLRPVLDSGRWYNRPCGCGPSGCSCTPLCVIELPGPVHEVLEVRQDGQVVDASGYVLHRTATGGRLVRTGGECWPDCQRLDRPDTEPDTLSVRYLRGLEVPAAGRRAVGQLACEIAKLCEGRPGGCALPTGVKSVTREGVAYDIVPPGDWPETLRAHMPQVWAWVQLVNPQQVRQFGAVLSLDLPPAPVAARYRPEVPR</sequence>
<reference evidence="1 2" key="1">
    <citation type="submission" date="2020-02" db="EMBL/GenBank/DDBJ databases">
        <title>Whole-genome analyses of novel actinobacteria.</title>
        <authorList>
            <person name="Sahin N."/>
            <person name="Tatar D."/>
        </authorList>
    </citation>
    <scope>NUCLEOTIDE SEQUENCE [LARGE SCALE GENOMIC DNA]</scope>
    <source>
        <strain evidence="1 2">SB3404</strain>
    </source>
</reference>
<dbReference type="Proteomes" id="UP000477722">
    <property type="component" value="Unassembled WGS sequence"/>
</dbReference>
<dbReference type="RefSeq" id="WP_165301967.1">
    <property type="nucleotide sequence ID" value="NZ_JAAKZZ010000428.1"/>
</dbReference>
<keyword evidence="2" id="KW-1185">Reference proteome</keyword>
<evidence type="ECO:0000313" key="2">
    <source>
        <dbReference type="Proteomes" id="UP000477722"/>
    </source>
</evidence>
<proteinExistence type="predicted"/>
<gene>
    <name evidence="1" type="ORF">G5C65_28765</name>
</gene>
<evidence type="ECO:0008006" key="3">
    <source>
        <dbReference type="Google" id="ProtNLM"/>
    </source>
</evidence>
<dbReference type="EMBL" id="JAAKZZ010000428">
    <property type="protein sequence ID" value="NGO72272.1"/>
    <property type="molecule type" value="Genomic_DNA"/>
</dbReference>
<comment type="caution">
    <text evidence="1">The sequence shown here is derived from an EMBL/GenBank/DDBJ whole genome shotgun (WGS) entry which is preliminary data.</text>
</comment>
<organism evidence="1 2">
    <name type="scientific">Streptomyces boncukensis</name>
    <dbReference type="NCBI Taxonomy" id="2711219"/>
    <lineage>
        <taxon>Bacteria</taxon>
        <taxon>Bacillati</taxon>
        <taxon>Actinomycetota</taxon>
        <taxon>Actinomycetes</taxon>
        <taxon>Kitasatosporales</taxon>
        <taxon>Streptomycetaceae</taxon>
        <taxon>Streptomyces</taxon>
    </lineage>
</organism>
<evidence type="ECO:0000313" key="1">
    <source>
        <dbReference type="EMBL" id="NGO72272.1"/>
    </source>
</evidence>